<reference evidence="1" key="1">
    <citation type="submission" date="2010-07" db="EMBL/GenBank/DDBJ databases">
        <title>The complete genome of Methanosalsum zhilinae DSM 4017.</title>
        <authorList>
            <consortium name="US DOE Joint Genome Institute (JGI-PGF)"/>
            <person name="Lucas S."/>
            <person name="Copeland A."/>
            <person name="Lapidus A."/>
            <person name="Glavina del Rio T."/>
            <person name="Dalin E."/>
            <person name="Tice H."/>
            <person name="Bruce D."/>
            <person name="Goodwin L."/>
            <person name="Pitluck S."/>
            <person name="Kyrpides N."/>
            <person name="Mavromatis K."/>
            <person name="Ovchinnikova G."/>
            <person name="Daligault H."/>
            <person name="Detter J.C."/>
            <person name="Han C."/>
            <person name="Tapia R."/>
            <person name="Larimer F."/>
            <person name="Land M."/>
            <person name="Hauser L."/>
            <person name="Markowitz V."/>
            <person name="Cheng J.-F."/>
            <person name="Hugenholtz P."/>
            <person name="Woyke T."/>
            <person name="Wu D."/>
            <person name="Spring S."/>
            <person name="Schueler E."/>
            <person name="Brambilla E."/>
            <person name="Klenk H.-P."/>
            <person name="Eisen J.A."/>
        </authorList>
    </citation>
    <scope>NUCLEOTIDE SEQUENCE</scope>
    <source>
        <strain evidence="1">DSM 4017</strain>
    </source>
</reference>
<gene>
    <name evidence="1" type="ordered locus">Mzhil_0868</name>
</gene>
<dbReference type="RefSeq" id="WP_013898169.1">
    <property type="nucleotide sequence ID" value="NC_015676.1"/>
</dbReference>
<dbReference type="OrthoDB" id="3369at2157"/>
<sequence length="141" mass="15559">MKISGEGNINYLKISEDSGAEDLEPMAFAIHSLLGLPTTMRSLNKKGIRLEKNKVLDTNYTGPVLEEALKTNKLVRKIPDEGQYKGKAVIVAPLRSKEGDVIAAIGVVDLLAALDIMSLFDEYPGIVEEVEKAKKEIYREK</sequence>
<accession>F7XL22</accession>
<dbReference type="PIRSF" id="PIRSF006557">
    <property type="entry name" value="UCP006557_sign"/>
    <property type="match status" value="1"/>
</dbReference>
<dbReference type="HOGENOM" id="CLU_147797_1_0_2"/>
<name>F7XL22_METZD</name>
<evidence type="ECO:0008006" key="3">
    <source>
        <dbReference type="Google" id="ProtNLM"/>
    </source>
</evidence>
<dbReference type="Proteomes" id="UP000006622">
    <property type="component" value="Chromosome"/>
</dbReference>
<protein>
    <recommendedName>
        <fullName evidence="3">DUF2111 domain-containing protein</fullName>
    </recommendedName>
</protein>
<dbReference type="KEGG" id="mzh:Mzhil_0868"/>
<proteinExistence type="predicted"/>
<dbReference type="AlphaFoldDB" id="F7XL22"/>
<dbReference type="GeneID" id="10822489"/>
<dbReference type="Pfam" id="PF09884">
    <property type="entry name" value="DUF2111"/>
    <property type="match status" value="1"/>
</dbReference>
<evidence type="ECO:0000313" key="2">
    <source>
        <dbReference type="Proteomes" id="UP000006622"/>
    </source>
</evidence>
<keyword evidence="2" id="KW-1185">Reference proteome</keyword>
<dbReference type="EMBL" id="CP002101">
    <property type="protein sequence ID" value="AEH60730.1"/>
    <property type="molecule type" value="Genomic_DNA"/>
</dbReference>
<organism evidence="1 2">
    <name type="scientific">Methanosalsum zhilinae (strain DSM 4017 / NBRC 107636 / OCM 62 / WeN5)</name>
    <name type="common">Methanohalophilus zhilinae</name>
    <dbReference type="NCBI Taxonomy" id="679901"/>
    <lineage>
        <taxon>Archaea</taxon>
        <taxon>Methanobacteriati</taxon>
        <taxon>Methanobacteriota</taxon>
        <taxon>Stenosarchaea group</taxon>
        <taxon>Methanomicrobia</taxon>
        <taxon>Methanosarcinales</taxon>
        <taxon>Methanosarcinaceae</taxon>
        <taxon>Methanosalsum</taxon>
    </lineage>
</organism>
<evidence type="ECO:0000313" key="1">
    <source>
        <dbReference type="EMBL" id="AEH60730.1"/>
    </source>
</evidence>
<dbReference type="STRING" id="679901.Mzhil_0868"/>
<dbReference type="InterPro" id="IPR012029">
    <property type="entry name" value="UCP006557"/>
</dbReference>